<accession>A0ABX0GZA6</accession>
<dbReference type="PANTHER" id="PTHR40469">
    <property type="entry name" value="SECRETED GLYCOSYL HYDROLASE"/>
    <property type="match status" value="1"/>
</dbReference>
<proteinExistence type="predicted"/>
<dbReference type="PANTHER" id="PTHR40469:SF2">
    <property type="entry name" value="GALACTOSE-BINDING DOMAIN-LIKE SUPERFAMILY PROTEIN"/>
    <property type="match status" value="1"/>
</dbReference>
<feature type="signal peptide" evidence="1">
    <location>
        <begin position="1"/>
        <end position="18"/>
    </location>
</feature>
<keyword evidence="1" id="KW-0732">Signal</keyword>
<feature type="chain" id="PRO_5045657013" evidence="1">
    <location>
        <begin position="19"/>
        <end position="355"/>
    </location>
</feature>
<keyword evidence="5" id="KW-1185">Reference proteome</keyword>
<dbReference type="Pfam" id="PF06283">
    <property type="entry name" value="ThuA"/>
    <property type="match status" value="1"/>
</dbReference>
<sequence>MAAAVVAGSMAPIAPAGAAAESFDVLVFSKTAAFRHTECINSGTPAIKALGAANNFTVDSTEDAAVFTDANLAKYETVVFLCTTGNVLNDTQQGAFERYIQGGGGYLGVHSASDTEYDWAWYGGLVGAYFRDHPGVPGVSPQFQVASVDVLGHGTPATAELPDRWTREEEWYNFRTNPTGKVRVLANVDENTYNPRGYSVPGGSAPMGNPHPISWCQNYDGGRSFYTAVGHKGVYFSEPLVLSHILGAIEMTAGAEEFNCTSYSEVTNLLGDLKDEGRLSASAYASLSDRLQRASVKSAAGHEVPATGLLEQFIAKARNQVKGDADDLAVRELLVQKATQLIAWEQDLDDQENAK</sequence>
<dbReference type="InterPro" id="IPR029010">
    <property type="entry name" value="ThuA-like"/>
</dbReference>
<gene>
    <name evidence="4" type="ORF">G9H71_19170</name>
</gene>
<evidence type="ECO:0000259" key="2">
    <source>
        <dbReference type="Pfam" id="PF06283"/>
    </source>
</evidence>
<dbReference type="Gene3D" id="3.40.50.880">
    <property type="match status" value="1"/>
</dbReference>
<dbReference type="SUPFAM" id="SSF52317">
    <property type="entry name" value="Class I glutamine amidotransferase-like"/>
    <property type="match status" value="1"/>
</dbReference>
<evidence type="ECO:0000259" key="3">
    <source>
        <dbReference type="Pfam" id="PF22888"/>
    </source>
</evidence>
<evidence type="ECO:0000313" key="4">
    <source>
        <dbReference type="EMBL" id="NHC15908.1"/>
    </source>
</evidence>
<comment type="caution">
    <text evidence="4">The sequence shown here is derived from an EMBL/GenBank/DDBJ whole genome shotgun (WGS) entry which is preliminary data.</text>
</comment>
<dbReference type="Pfam" id="PF22888">
    <property type="entry name" value="FIMAH"/>
    <property type="match status" value="1"/>
</dbReference>
<dbReference type="EMBL" id="JAANNP010000068">
    <property type="protein sequence ID" value="NHC15908.1"/>
    <property type="molecule type" value="Genomic_DNA"/>
</dbReference>
<dbReference type="Proteomes" id="UP000800981">
    <property type="component" value="Unassembled WGS sequence"/>
</dbReference>
<reference evidence="4 5" key="1">
    <citation type="submission" date="2020-03" db="EMBL/GenBank/DDBJ databases">
        <title>Two novel Motilibacter sp.</title>
        <authorList>
            <person name="Liu S."/>
        </authorList>
    </citation>
    <scope>NUCLEOTIDE SEQUENCE [LARGE SCALE GENOMIC DNA]</scope>
    <source>
        <strain evidence="4 5">E257</strain>
    </source>
</reference>
<organism evidence="4 5">
    <name type="scientific">Motilibacter deserti</name>
    <dbReference type="NCBI Taxonomy" id="2714956"/>
    <lineage>
        <taxon>Bacteria</taxon>
        <taxon>Bacillati</taxon>
        <taxon>Actinomycetota</taxon>
        <taxon>Actinomycetes</taxon>
        <taxon>Motilibacterales</taxon>
        <taxon>Motilibacteraceae</taxon>
        <taxon>Motilibacter</taxon>
    </lineage>
</organism>
<name>A0ABX0GZA6_9ACTN</name>
<feature type="domain" description="FIMAH" evidence="3">
    <location>
        <begin position="264"/>
        <end position="343"/>
    </location>
</feature>
<dbReference type="InterPro" id="IPR029062">
    <property type="entry name" value="Class_I_gatase-like"/>
</dbReference>
<evidence type="ECO:0000256" key="1">
    <source>
        <dbReference type="SAM" id="SignalP"/>
    </source>
</evidence>
<feature type="domain" description="ThuA-like" evidence="2">
    <location>
        <begin position="25"/>
        <end position="250"/>
    </location>
</feature>
<dbReference type="InterPro" id="IPR054470">
    <property type="entry name" value="FIMAH_dom"/>
</dbReference>
<evidence type="ECO:0000313" key="5">
    <source>
        <dbReference type="Proteomes" id="UP000800981"/>
    </source>
</evidence>
<protein>
    <submittedName>
        <fullName evidence="4">ThuA domain-containing protein</fullName>
    </submittedName>
</protein>